<reference evidence="1" key="1">
    <citation type="submission" date="2023-03" db="EMBL/GenBank/DDBJ databases">
        <title>Edaphobacter sp.</title>
        <authorList>
            <person name="Huber K.J."/>
            <person name="Papendorf J."/>
            <person name="Pilke C."/>
            <person name="Bunk B."/>
            <person name="Sproeer C."/>
            <person name="Pester M."/>
        </authorList>
    </citation>
    <scope>NUCLEOTIDE SEQUENCE</scope>
    <source>
        <strain evidence="1">DSM 109920</strain>
    </source>
</reference>
<gene>
    <name evidence="1" type="ORF">P8936_00230</name>
</gene>
<dbReference type="InterPro" id="IPR013324">
    <property type="entry name" value="RNA_pol_sigma_r3/r4-like"/>
</dbReference>
<dbReference type="EMBL" id="CP121195">
    <property type="protein sequence ID" value="XBH13619.1"/>
    <property type="molecule type" value="Genomic_DNA"/>
</dbReference>
<organism evidence="1">
    <name type="scientific">Edaphobacter paludis</name>
    <dbReference type="NCBI Taxonomy" id="3035702"/>
    <lineage>
        <taxon>Bacteria</taxon>
        <taxon>Pseudomonadati</taxon>
        <taxon>Acidobacteriota</taxon>
        <taxon>Terriglobia</taxon>
        <taxon>Terriglobales</taxon>
        <taxon>Acidobacteriaceae</taxon>
        <taxon>Edaphobacter</taxon>
    </lineage>
</organism>
<accession>A0AAU7D7G1</accession>
<evidence type="ECO:0000313" key="1">
    <source>
        <dbReference type="EMBL" id="XBH13619.1"/>
    </source>
</evidence>
<evidence type="ECO:0008006" key="2">
    <source>
        <dbReference type="Google" id="ProtNLM"/>
    </source>
</evidence>
<dbReference type="InterPro" id="IPR036388">
    <property type="entry name" value="WH-like_DNA-bd_sf"/>
</dbReference>
<dbReference type="RefSeq" id="WP_348269848.1">
    <property type="nucleotide sequence ID" value="NZ_CP121195.1"/>
</dbReference>
<dbReference type="AlphaFoldDB" id="A0AAU7D7G1"/>
<name>A0AAU7D7G1_9BACT</name>
<proteinExistence type="predicted"/>
<sequence>MRTPPLPVSTAAGKTRGRKKAAIGTGFALLRNSRGSSRHQWRCPMSAALVVLPMVWATAQVDEAAKKGMERKAVTRSLAFYRKYTEALLRRYAHMAMETGRVPSLLGRELFRGKVTNYVVRGFDDVVIFVHDVEQCLQRLDDEEQQMIERIAVQEYTLEEAAGLMCLPLWTVNRRYGDALDIVTRMFLDRKMLEPAICCQEAQTVDISLYN</sequence>
<protein>
    <recommendedName>
        <fullName evidence="2">Sigma-70 family RNA polymerase sigma factor</fullName>
    </recommendedName>
</protein>
<dbReference type="SUPFAM" id="SSF88659">
    <property type="entry name" value="Sigma3 and sigma4 domains of RNA polymerase sigma factors"/>
    <property type="match status" value="1"/>
</dbReference>
<dbReference type="Gene3D" id="1.10.10.10">
    <property type="entry name" value="Winged helix-like DNA-binding domain superfamily/Winged helix DNA-binding domain"/>
    <property type="match status" value="1"/>
</dbReference>